<dbReference type="EMBL" id="ATDP01000089">
    <property type="protein sequence ID" value="EQB14905.1"/>
    <property type="molecule type" value="Genomic_DNA"/>
</dbReference>
<gene>
    <name evidence="2" type="ORF">RLDS_12100</name>
</gene>
<evidence type="ECO:0000313" key="2">
    <source>
        <dbReference type="EMBL" id="EQB14905.1"/>
    </source>
</evidence>
<comment type="caution">
    <text evidence="2">The sequence shown here is derived from an EMBL/GenBank/DDBJ whole genome shotgun (WGS) entry which is preliminary data.</text>
</comment>
<reference evidence="2 3" key="1">
    <citation type="journal article" date="2013" name="Genome Announc.">
        <title>Draft Genome Sequence of Sphingobium lactosutens Strain DS20T, Isolated from a Hexachlorocyclohexane Dumpsite.</title>
        <authorList>
            <person name="Kumar R."/>
            <person name="Dwivedi V."/>
            <person name="Negi V."/>
            <person name="Khurana J.P."/>
            <person name="Lal R."/>
        </authorList>
    </citation>
    <scope>NUCLEOTIDE SEQUENCE [LARGE SCALE GENOMIC DNA]</scope>
    <source>
        <strain evidence="2 3">DS20</strain>
    </source>
</reference>
<proteinExistence type="predicted"/>
<dbReference type="eggNOG" id="ENOG5031CIP">
    <property type="taxonomic scope" value="Bacteria"/>
</dbReference>
<keyword evidence="3" id="KW-1185">Reference proteome</keyword>
<protein>
    <submittedName>
        <fullName evidence="2">Uncharacterized protein</fullName>
    </submittedName>
</protein>
<dbReference type="AlphaFoldDB" id="T0ISW0"/>
<evidence type="ECO:0000256" key="1">
    <source>
        <dbReference type="SAM" id="MobiDB-lite"/>
    </source>
</evidence>
<feature type="region of interest" description="Disordered" evidence="1">
    <location>
        <begin position="141"/>
        <end position="197"/>
    </location>
</feature>
<accession>T0ISW0</accession>
<name>T0ISW0_9SPHN</name>
<sequence length="197" mass="22614">MQEPDDRMWRALLDFRARHGRRWKDALNLKWMNGDDEREPDSASLRMIRNHFGPSWLWDLPKLRLDKAARRLANLEKLPDMCACPHPETGETIIIKRGETGYWPMPSLIAVDAFNASFSAIHDRQRPPWPARTADHRQFRAAPDGVGSQRSRSANASGGPGARQGYRYRRRLPDPSAPCRGDVTQRMHQPGRALSWP</sequence>
<dbReference type="Proteomes" id="UP000015531">
    <property type="component" value="Unassembled WGS sequence"/>
</dbReference>
<organism evidence="2 3">
    <name type="scientific">Sphingobium lactosutens DS20</name>
    <dbReference type="NCBI Taxonomy" id="1331060"/>
    <lineage>
        <taxon>Bacteria</taxon>
        <taxon>Pseudomonadati</taxon>
        <taxon>Pseudomonadota</taxon>
        <taxon>Alphaproteobacteria</taxon>
        <taxon>Sphingomonadales</taxon>
        <taxon>Sphingomonadaceae</taxon>
        <taxon>Sphingobium</taxon>
    </lineage>
</organism>
<evidence type="ECO:0000313" key="3">
    <source>
        <dbReference type="Proteomes" id="UP000015531"/>
    </source>
</evidence>